<keyword evidence="3" id="KW-1185">Reference proteome</keyword>
<feature type="signal peptide" evidence="1">
    <location>
        <begin position="1"/>
        <end position="25"/>
    </location>
</feature>
<dbReference type="EMBL" id="CYHF01000002">
    <property type="protein sequence ID" value="CUA94633.1"/>
    <property type="molecule type" value="Genomic_DNA"/>
</dbReference>
<feature type="chain" id="PRO_5005504921" evidence="1">
    <location>
        <begin position="26"/>
        <end position="100"/>
    </location>
</feature>
<protein>
    <submittedName>
        <fullName evidence="2">Uncharacterized protein</fullName>
    </submittedName>
</protein>
<sequence length="100" mass="10834">MKTWTSVLAGATLCVAALAVLPAQAQSASSRAEDAMDQILFDFDASDYVSYRVVNFGYLEITFPSNTPRDVARRILDAARHSPDISGIRENFGGAACSRF</sequence>
<dbReference type="AlphaFoldDB" id="A0A0K6HV44"/>
<proteinExistence type="predicted"/>
<keyword evidence="1" id="KW-0732">Signal</keyword>
<dbReference type="RefSeq" id="WP_055449624.1">
    <property type="nucleotide sequence ID" value="NZ_CYHF01000002.1"/>
</dbReference>
<evidence type="ECO:0000313" key="2">
    <source>
        <dbReference type="EMBL" id="CUA94633.1"/>
    </source>
</evidence>
<dbReference type="STRING" id="339866.GCA_001418255_00684"/>
<name>A0A0K6HV44_9BURK</name>
<gene>
    <name evidence="2" type="ORF">Ga0061069_102160</name>
</gene>
<evidence type="ECO:0000313" key="3">
    <source>
        <dbReference type="Proteomes" id="UP000183649"/>
    </source>
</evidence>
<dbReference type="OrthoDB" id="9918827at2"/>
<accession>A0A0K6HV44</accession>
<dbReference type="Proteomes" id="UP000183649">
    <property type="component" value="Unassembled WGS sequence"/>
</dbReference>
<organism evidence="2 3">
    <name type="scientific">Thiomonas bhubaneswarensis</name>
    <dbReference type="NCBI Taxonomy" id="339866"/>
    <lineage>
        <taxon>Bacteria</taxon>
        <taxon>Pseudomonadati</taxon>
        <taxon>Pseudomonadota</taxon>
        <taxon>Betaproteobacteria</taxon>
        <taxon>Burkholderiales</taxon>
        <taxon>Thiomonas</taxon>
    </lineage>
</organism>
<reference evidence="3" key="1">
    <citation type="submission" date="2015-08" db="EMBL/GenBank/DDBJ databases">
        <authorList>
            <person name="Varghese N."/>
        </authorList>
    </citation>
    <scope>NUCLEOTIDE SEQUENCE [LARGE SCALE GENOMIC DNA]</scope>
    <source>
        <strain evidence="3">DSM 18181</strain>
    </source>
</reference>
<evidence type="ECO:0000256" key="1">
    <source>
        <dbReference type="SAM" id="SignalP"/>
    </source>
</evidence>